<accession>A0A0E0KZT5</accession>
<feature type="chain" id="PRO_5007398971" description="Phytosulfokine-alpha" evidence="2">
    <location>
        <begin position="20"/>
        <end position="96"/>
    </location>
</feature>
<sequence>MARVTICLVVFLLAVLASAASDDPLTTVHQPSQVGHGATMEEERSLPVKQDEGEENAASKAVHAGGRRDGEPVSSTLVEEAKMLEHHRGGSEWYSV</sequence>
<dbReference type="HOGENOM" id="CLU_2363376_0_0_1"/>
<organism evidence="3">
    <name type="scientific">Oryza punctata</name>
    <name type="common">Red rice</name>
    <dbReference type="NCBI Taxonomy" id="4537"/>
    <lineage>
        <taxon>Eukaryota</taxon>
        <taxon>Viridiplantae</taxon>
        <taxon>Streptophyta</taxon>
        <taxon>Embryophyta</taxon>
        <taxon>Tracheophyta</taxon>
        <taxon>Spermatophyta</taxon>
        <taxon>Magnoliopsida</taxon>
        <taxon>Liliopsida</taxon>
        <taxon>Poales</taxon>
        <taxon>Poaceae</taxon>
        <taxon>BOP clade</taxon>
        <taxon>Oryzoideae</taxon>
        <taxon>Oryzeae</taxon>
        <taxon>Oryzinae</taxon>
        <taxon>Oryza</taxon>
    </lineage>
</organism>
<dbReference type="OMA" id="MARVTIC"/>
<name>A0A0E0KZT5_ORYPU</name>
<evidence type="ECO:0000256" key="1">
    <source>
        <dbReference type="SAM" id="MobiDB-lite"/>
    </source>
</evidence>
<protein>
    <recommendedName>
        <fullName evidence="5">Phytosulfokine-alpha</fullName>
    </recommendedName>
</protein>
<dbReference type="EnsemblPlants" id="OPUNC05G06760.1">
    <property type="protein sequence ID" value="OPUNC05G06760.1"/>
    <property type="gene ID" value="OPUNC05G06760"/>
</dbReference>
<feature type="region of interest" description="Disordered" evidence="1">
    <location>
        <begin position="25"/>
        <end position="74"/>
    </location>
</feature>
<dbReference type="AlphaFoldDB" id="A0A0E0KZT5"/>
<dbReference type="Gramene" id="OPUNC05G06860.1">
    <property type="protein sequence ID" value="OPUNC05G06860.1"/>
    <property type="gene ID" value="OPUNC05G06860"/>
</dbReference>
<feature type="compositionally biased region" description="Basic and acidic residues" evidence="1">
    <location>
        <begin position="39"/>
        <end position="51"/>
    </location>
</feature>
<reference evidence="3" key="1">
    <citation type="submission" date="2015-04" db="UniProtKB">
        <authorList>
            <consortium name="EnsemblPlants"/>
        </authorList>
    </citation>
    <scope>IDENTIFICATION</scope>
</reference>
<keyword evidence="4" id="KW-1185">Reference proteome</keyword>
<feature type="signal peptide" evidence="2">
    <location>
        <begin position="1"/>
        <end position="19"/>
    </location>
</feature>
<dbReference type="Gramene" id="OPUNC05G06760.1">
    <property type="protein sequence ID" value="OPUNC05G06760.1"/>
    <property type="gene ID" value="OPUNC05G06760"/>
</dbReference>
<evidence type="ECO:0008006" key="5">
    <source>
        <dbReference type="Google" id="ProtNLM"/>
    </source>
</evidence>
<dbReference type="Proteomes" id="UP000026962">
    <property type="component" value="Chromosome 5"/>
</dbReference>
<evidence type="ECO:0000256" key="2">
    <source>
        <dbReference type="SAM" id="SignalP"/>
    </source>
</evidence>
<proteinExistence type="predicted"/>
<evidence type="ECO:0000313" key="4">
    <source>
        <dbReference type="Proteomes" id="UP000026962"/>
    </source>
</evidence>
<reference evidence="3" key="2">
    <citation type="submission" date="2018-05" db="EMBL/GenBank/DDBJ databases">
        <title>OpunRS2 (Oryza punctata Reference Sequence Version 2).</title>
        <authorList>
            <person name="Zhang J."/>
            <person name="Kudrna D."/>
            <person name="Lee S."/>
            <person name="Talag J."/>
            <person name="Welchert J."/>
            <person name="Wing R.A."/>
        </authorList>
    </citation>
    <scope>NUCLEOTIDE SEQUENCE [LARGE SCALE GENOMIC DNA]</scope>
</reference>
<evidence type="ECO:0000313" key="3">
    <source>
        <dbReference type="EnsemblPlants" id="OPUNC05G06760.1"/>
    </source>
</evidence>
<keyword evidence="2" id="KW-0732">Signal</keyword>
<dbReference type="EnsemblPlants" id="OPUNC05G06860.1">
    <property type="protein sequence ID" value="OPUNC05G06860.1"/>
    <property type="gene ID" value="OPUNC05G06860"/>
</dbReference>